<feature type="domain" description="STAS" evidence="1">
    <location>
        <begin position="1"/>
        <end position="98"/>
    </location>
</feature>
<dbReference type="SUPFAM" id="SSF52091">
    <property type="entry name" value="SpoIIaa-like"/>
    <property type="match status" value="1"/>
</dbReference>
<dbReference type="Pfam" id="PF13466">
    <property type="entry name" value="STAS_2"/>
    <property type="match status" value="1"/>
</dbReference>
<evidence type="ECO:0000313" key="3">
    <source>
        <dbReference type="Proteomes" id="UP000035352"/>
    </source>
</evidence>
<dbReference type="STRING" id="413882.AAW51_0971"/>
<organism evidence="2 3">
    <name type="scientific">Caldimonas brevitalea</name>
    <dbReference type="NCBI Taxonomy" id="413882"/>
    <lineage>
        <taxon>Bacteria</taxon>
        <taxon>Pseudomonadati</taxon>
        <taxon>Pseudomonadota</taxon>
        <taxon>Betaproteobacteria</taxon>
        <taxon>Burkholderiales</taxon>
        <taxon>Sphaerotilaceae</taxon>
        <taxon>Caldimonas</taxon>
    </lineage>
</organism>
<dbReference type="Proteomes" id="UP000035352">
    <property type="component" value="Chromosome"/>
</dbReference>
<dbReference type="Gene3D" id="3.30.750.24">
    <property type="entry name" value="STAS domain"/>
    <property type="match status" value="1"/>
</dbReference>
<dbReference type="InterPro" id="IPR058548">
    <property type="entry name" value="MlaB-like_STAS"/>
</dbReference>
<dbReference type="PATRIC" id="fig|413882.6.peg.1027"/>
<dbReference type="InterPro" id="IPR036513">
    <property type="entry name" value="STAS_dom_sf"/>
</dbReference>
<dbReference type="InterPro" id="IPR002645">
    <property type="entry name" value="STAS_dom"/>
</dbReference>
<dbReference type="EMBL" id="CP011371">
    <property type="protein sequence ID" value="AKJ27662.1"/>
    <property type="molecule type" value="Genomic_DNA"/>
</dbReference>
<name>A0A0G3BEC6_9BURK</name>
<accession>A0A0G3BEC6</accession>
<gene>
    <name evidence="2" type="primary">mlaB</name>
    <name evidence="2" type="ORF">AAW51_0971</name>
</gene>
<dbReference type="PROSITE" id="PS50801">
    <property type="entry name" value="STAS"/>
    <property type="match status" value="1"/>
</dbReference>
<dbReference type="OrthoDB" id="9156744at2"/>
<reference evidence="2 3" key="1">
    <citation type="submission" date="2015-05" db="EMBL/GenBank/DDBJ databases">
        <authorList>
            <person name="Tang B."/>
            <person name="Yu Y."/>
        </authorList>
    </citation>
    <scope>NUCLEOTIDE SEQUENCE [LARGE SCALE GENOMIC DNA]</scope>
    <source>
        <strain evidence="2 3">DSM 7029</strain>
    </source>
</reference>
<protein>
    <submittedName>
        <fullName evidence="2">Anti-sigma-factor antagonist</fullName>
    </submittedName>
</protein>
<proteinExistence type="predicted"/>
<dbReference type="KEGG" id="pbh:AAW51_0971"/>
<keyword evidence="3" id="KW-1185">Reference proteome</keyword>
<dbReference type="RefSeq" id="WP_047193690.1">
    <property type="nucleotide sequence ID" value="NZ_CP011371.1"/>
</dbReference>
<dbReference type="AlphaFoldDB" id="A0A0G3BEC6"/>
<evidence type="ECO:0000313" key="2">
    <source>
        <dbReference type="EMBL" id="AKJ27662.1"/>
    </source>
</evidence>
<evidence type="ECO:0000259" key="1">
    <source>
        <dbReference type="PROSITE" id="PS50801"/>
    </source>
</evidence>
<sequence length="98" mass="10493">MLLLPATLTAREANDTLRMLQQGLRAQTGDTLLVDASGLQHFDSAALAVLLECQRLASAWGKRFEVRQLPTQLANLAGLYGIDELLPLAAAPEVPVVA</sequence>